<evidence type="ECO:0000313" key="1">
    <source>
        <dbReference type="EMBL" id="KAJ0020668.1"/>
    </source>
</evidence>
<evidence type="ECO:0000313" key="2">
    <source>
        <dbReference type="Proteomes" id="UP001163603"/>
    </source>
</evidence>
<name>A0ACC0XPR0_9ROSI</name>
<dbReference type="EMBL" id="CM047746">
    <property type="protein sequence ID" value="KAJ0020668.1"/>
    <property type="molecule type" value="Genomic_DNA"/>
</dbReference>
<comment type="caution">
    <text evidence="1">The sequence shown here is derived from an EMBL/GenBank/DDBJ whole genome shotgun (WGS) entry which is preliminary data.</text>
</comment>
<proteinExistence type="predicted"/>
<protein>
    <submittedName>
        <fullName evidence="1">Uncharacterized protein</fullName>
    </submittedName>
</protein>
<dbReference type="Proteomes" id="UP001163603">
    <property type="component" value="Chromosome 11"/>
</dbReference>
<gene>
    <name evidence="1" type="ORF">Pint_31826</name>
</gene>
<organism evidence="1 2">
    <name type="scientific">Pistacia integerrima</name>
    <dbReference type="NCBI Taxonomy" id="434235"/>
    <lineage>
        <taxon>Eukaryota</taxon>
        <taxon>Viridiplantae</taxon>
        <taxon>Streptophyta</taxon>
        <taxon>Embryophyta</taxon>
        <taxon>Tracheophyta</taxon>
        <taxon>Spermatophyta</taxon>
        <taxon>Magnoliopsida</taxon>
        <taxon>eudicotyledons</taxon>
        <taxon>Gunneridae</taxon>
        <taxon>Pentapetalae</taxon>
        <taxon>rosids</taxon>
        <taxon>malvids</taxon>
        <taxon>Sapindales</taxon>
        <taxon>Anacardiaceae</taxon>
        <taxon>Pistacia</taxon>
    </lineage>
</organism>
<sequence length="84" mass="9471">MNSTFHALPQLLDMLRKSKGKILFNIMASGNGGSLSFSWIVRRLLWLCIVDLDFLHFILSRCAGCNLFMQFPGVLGSMYRVVCA</sequence>
<keyword evidence="2" id="KW-1185">Reference proteome</keyword>
<reference evidence="2" key="1">
    <citation type="journal article" date="2023" name="G3 (Bethesda)">
        <title>Genome assembly and association tests identify interacting loci associated with vigor, precocity, and sex in interspecific pistachio rootstocks.</title>
        <authorList>
            <person name="Palmer W."/>
            <person name="Jacygrad E."/>
            <person name="Sagayaradj S."/>
            <person name="Cavanaugh K."/>
            <person name="Han R."/>
            <person name="Bertier L."/>
            <person name="Beede B."/>
            <person name="Kafkas S."/>
            <person name="Golino D."/>
            <person name="Preece J."/>
            <person name="Michelmore R."/>
        </authorList>
    </citation>
    <scope>NUCLEOTIDE SEQUENCE [LARGE SCALE GENOMIC DNA]</scope>
</reference>
<accession>A0ACC0XPR0</accession>